<dbReference type="AlphaFoldDB" id="A9A084"/>
<name>A9A084_DESOH</name>
<gene>
    <name evidence="2" type="ordered locus">Dole_3200</name>
</gene>
<evidence type="ECO:0008006" key="4">
    <source>
        <dbReference type="Google" id="ProtNLM"/>
    </source>
</evidence>
<keyword evidence="1" id="KW-1133">Transmembrane helix</keyword>
<evidence type="ECO:0000313" key="3">
    <source>
        <dbReference type="Proteomes" id="UP000008561"/>
    </source>
</evidence>
<feature type="transmembrane region" description="Helical" evidence="1">
    <location>
        <begin position="75"/>
        <end position="95"/>
    </location>
</feature>
<evidence type="ECO:0000256" key="1">
    <source>
        <dbReference type="SAM" id="Phobius"/>
    </source>
</evidence>
<organism evidence="2 3">
    <name type="scientific">Desulfosudis oleivorans (strain DSM 6200 / JCM 39069 / Hxd3)</name>
    <name type="common">Desulfococcus oleovorans</name>
    <dbReference type="NCBI Taxonomy" id="96561"/>
    <lineage>
        <taxon>Bacteria</taxon>
        <taxon>Pseudomonadati</taxon>
        <taxon>Thermodesulfobacteriota</taxon>
        <taxon>Desulfobacteria</taxon>
        <taxon>Desulfobacterales</taxon>
        <taxon>Desulfosudaceae</taxon>
        <taxon>Desulfosudis</taxon>
    </lineage>
</organism>
<dbReference type="OrthoDB" id="5421919at2"/>
<dbReference type="STRING" id="96561.Dole_3200"/>
<dbReference type="HOGENOM" id="CLU_1913694_0_0_7"/>
<feature type="transmembrane region" description="Helical" evidence="1">
    <location>
        <begin position="107"/>
        <end position="128"/>
    </location>
</feature>
<feature type="transmembrane region" description="Helical" evidence="1">
    <location>
        <begin position="7"/>
        <end position="32"/>
    </location>
</feature>
<dbReference type="RefSeq" id="WP_012176613.1">
    <property type="nucleotide sequence ID" value="NC_009943.1"/>
</dbReference>
<dbReference type="EMBL" id="CP000859">
    <property type="protein sequence ID" value="ABW69003.1"/>
    <property type="molecule type" value="Genomic_DNA"/>
</dbReference>
<reference evidence="2 3" key="1">
    <citation type="submission" date="2007-10" db="EMBL/GenBank/DDBJ databases">
        <title>Complete sequence of Desulfococcus oleovorans Hxd3.</title>
        <authorList>
            <consortium name="US DOE Joint Genome Institute"/>
            <person name="Copeland A."/>
            <person name="Lucas S."/>
            <person name="Lapidus A."/>
            <person name="Barry K."/>
            <person name="Glavina del Rio T."/>
            <person name="Dalin E."/>
            <person name="Tice H."/>
            <person name="Pitluck S."/>
            <person name="Kiss H."/>
            <person name="Brettin T."/>
            <person name="Bruce D."/>
            <person name="Detter J.C."/>
            <person name="Han C."/>
            <person name="Schmutz J."/>
            <person name="Larimer F."/>
            <person name="Land M."/>
            <person name="Hauser L."/>
            <person name="Kyrpides N."/>
            <person name="Kim E."/>
            <person name="Wawrik B."/>
            <person name="Richardson P."/>
        </authorList>
    </citation>
    <scope>NUCLEOTIDE SEQUENCE [LARGE SCALE GENOMIC DNA]</scope>
    <source>
        <strain evidence="3">DSM 6200 / JCM 39069 / Hxd3</strain>
    </source>
</reference>
<evidence type="ECO:0000313" key="2">
    <source>
        <dbReference type="EMBL" id="ABW69003.1"/>
    </source>
</evidence>
<keyword evidence="1" id="KW-0812">Transmembrane</keyword>
<dbReference type="KEGG" id="dol:Dole_3200"/>
<keyword evidence="1" id="KW-0472">Membrane</keyword>
<proteinExistence type="predicted"/>
<keyword evidence="3" id="KW-1185">Reference proteome</keyword>
<accession>A9A084</accession>
<dbReference type="eggNOG" id="ENOG5033HUR">
    <property type="taxonomic scope" value="Bacteria"/>
</dbReference>
<dbReference type="Proteomes" id="UP000008561">
    <property type="component" value="Chromosome"/>
</dbReference>
<feature type="transmembrane region" description="Helical" evidence="1">
    <location>
        <begin position="52"/>
        <end position="68"/>
    </location>
</feature>
<protein>
    <recommendedName>
        <fullName evidence="4">DUF4383 domain-containing protein</fullName>
    </recommendedName>
</protein>
<sequence length="132" mass="13757">MNRRGRATALLQVATGIGILLFWAAFFTIGLAPQNPPECYFAYEHAFPFPDSVLAVGLVVAGCLLLAGKAGGRSLSLVCAGGLIFLGLLDFSFNLQNGIYAASPVELVTNGLINAWCVGFGGFMALTLGRSG</sequence>